<dbReference type="PANTHER" id="PTHR23028:SF53">
    <property type="entry name" value="ACYL_TRANSF_3 DOMAIN-CONTAINING PROTEIN"/>
    <property type="match status" value="1"/>
</dbReference>
<evidence type="ECO:0000256" key="1">
    <source>
        <dbReference type="SAM" id="Phobius"/>
    </source>
</evidence>
<dbReference type="GO" id="GO:0016020">
    <property type="term" value="C:membrane"/>
    <property type="evidence" value="ECO:0007669"/>
    <property type="project" value="TreeGrafter"/>
</dbReference>
<keyword evidence="4" id="KW-1185">Reference proteome</keyword>
<keyword evidence="1" id="KW-1133">Transmembrane helix</keyword>
<organism evidence="3 4">
    <name type="scientific">Kitasatospora acidiphila</name>
    <dbReference type="NCBI Taxonomy" id="2567942"/>
    <lineage>
        <taxon>Bacteria</taxon>
        <taxon>Bacillati</taxon>
        <taxon>Actinomycetota</taxon>
        <taxon>Actinomycetes</taxon>
        <taxon>Kitasatosporales</taxon>
        <taxon>Streptomycetaceae</taxon>
        <taxon>Kitasatospora</taxon>
    </lineage>
</organism>
<gene>
    <name evidence="3" type="ORF">E6W39_26075</name>
</gene>
<dbReference type="PANTHER" id="PTHR23028">
    <property type="entry name" value="ACETYLTRANSFERASE"/>
    <property type="match status" value="1"/>
</dbReference>
<feature type="transmembrane region" description="Helical" evidence="1">
    <location>
        <begin position="149"/>
        <end position="174"/>
    </location>
</feature>
<feature type="transmembrane region" description="Helical" evidence="1">
    <location>
        <begin position="102"/>
        <end position="121"/>
    </location>
</feature>
<dbReference type="GO" id="GO:0000271">
    <property type="term" value="P:polysaccharide biosynthetic process"/>
    <property type="evidence" value="ECO:0007669"/>
    <property type="project" value="TreeGrafter"/>
</dbReference>
<accession>A0A540W7R7</accession>
<name>A0A540W7R7_9ACTN</name>
<dbReference type="Proteomes" id="UP000319103">
    <property type="component" value="Unassembled WGS sequence"/>
</dbReference>
<keyword evidence="3" id="KW-0808">Transferase</keyword>
<dbReference type="RefSeq" id="WP_141635585.1">
    <property type="nucleotide sequence ID" value="NZ_VIGB01000003.1"/>
</dbReference>
<evidence type="ECO:0000313" key="4">
    <source>
        <dbReference type="Proteomes" id="UP000319103"/>
    </source>
</evidence>
<evidence type="ECO:0000313" key="3">
    <source>
        <dbReference type="EMBL" id="TQF05071.1"/>
    </source>
</evidence>
<feature type="transmembrane region" description="Helical" evidence="1">
    <location>
        <begin position="394"/>
        <end position="415"/>
    </location>
</feature>
<dbReference type="Pfam" id="PF01757">
    <property type="entry name" value="Acyl_transf_3"/>
    <property type="match status" value="1"/>
</dbReference>
<feature type="transmembrane region" description="Helical" evidence="1">
    <location>
        <begin position="289"/>
        <end position="310"/>
    </location>
</feature>
<dbReference type="OrthoDB" id="9807745at2"/>
<proteinExistence type="predicted"/>
<keyword evidence="1" id="KW-0812">Transmembrane</keyword>
<feature type="transmembrane region" description="Helical" evidence="1">
    <location>
        <begin position="330"/>
        <end position="347"/>
    </location>
</feature>
<dbReference type="GO" id="GO:0016747">
    <property type="term" value="F:acyltransferase activity, transferring groups other than amino-acyl groups"/>
    <property type="evidence" value="ECO:0007669"/>
    <property type="project" value="InterPro"/>
</dbReference>
<comment type="caution">
    <text evidence="3">The sequence shown here is derived from an EMBL/GenBank/DDBJ whole genome shotgun (WGS) entry which is preliminary data.</text>
</comment>
<reference evidence="3 4" key="1">
    <citation type="submission" date="2019-06" db="EMBL/GenBank/DDBJ databases">
        <title>Description of Kitasatospora acidophila sp. nov. isolated from pine grove soil, and reclassification of Streptomyces novaecaesareae to Kitasatospora novaeceasareae comb. nov.</title>
        <authorList>
            <person name="Kim M.J."/>
        </authorList>
    </citation>
    <scope>NUCLEOTIDE SEQUENCE [LARGE SCALE GENOMIC DNA]</scope>
    <source>
        <strain evidence="3 4">MMS16-CNU292</strain>
    </source>
</reference>
<evidence type="ECO:0000259" key="2">
    <source>
        <dbReference type="Pfam" id="PF01757"/>
    </source>
</evidence>
<feature type="transmembrane region" description="Helical" evidence="1">
    <location>
        <begin position="219"/>
        <end position="236"/>
    </location>
</feature>
<feature type="transmembrane region" description="Helical" evidence="1">
    <location>
        <begin position="65"/>
        <end position="81"/>
    </location>
</feature>
<dbReference type="InterPro" id="IPR002656">
    <property type="entry name" value="Acyl_transf_3_dom"/>
</dbReference>
<feature type="transmembrane region" description="Helical" evidence="1">
    <location>
        <begin position="33"/>
        <end position="53"/>
    </location>
</feature>
<feature type="transmembrane region" description="Helical" evidence="1">
    <location>
        <begin position="265"/>
        <end position="282"/>
    </location>
</feature>
<dbReference type="EMBL" id="VIGB01000003">
    <property type="protein sequence ID" value="TQF05071.1"/>
    <property type="molecule type" value="Genomic_DNA"/>
</dbReference>
<dbReference type="AlphaFoldDB" id="A0A540W7R7"/>
<feature type="transmembrane region" description="Helical" evidence="1">
    <location>
        <begin position="181"/>
        <end position="199"/>
    </location>
</feature>
<feature type="transmembrane region" description="Helical" evidence="1">
    <location>
        <begin position="241"/>
        <end position="259"/>
    </location>
</feature>
<feature type="domain" description="Acyltransferase 3" evidence="2">
    <location>
        <begin position="29"/>
        <end position="408"/>
    </location>
</feature>
<protein>
    <submittedName>
        <fullName evidence="3">Acyltransferase</fullName>
    </submittedName>
</protein>
<sequence length="447" mass="49559">MTVTENQPAELAKGDSTSGRAARPAARLGWLDGLRGVAALLVAIHHFGLLKWFSWGENFEKNFDLGIFAVMLFFLVSGYIVPASLERRGDVRGFWIGRLFRIYPLLIIAVTLSLVLLPKGYSAVPSQVTDRPFWAYLANLTLLHEMTNIASALGAMWTLCYEMVFYFLVSALFVKGWHRNSAPISVFFAGAAVLLGAWWTPQMITPKEPWVAPSATHHLIIATVLIMATGLVLVLAGHPELVRLGALVLGSLGTVLLFFNARSTFYESMTILATMFAGTAIFRAEKQQINRLLAVICCAFVLTAGFLAGYMYNHGKALDRTWTGSWEGFSLAYAAAWAVFGIGMLLRNRRWPRVLTWLGAISYSVYVVHIPILWGTWWFKDKVVHFPTTGAGRWLLPAFFIAMVLIISHLTYKLVEMPGQKLGKKVSKALDRRAAARQESALAPAEA</sequence>
<keyword evidence="1" id="KW-0472">Membrane</keyword>
<keyword evidence="3" id="KW-0012">Acyltransferase</keyword>
<feature type="transmembrane region" description="Helical" evidence="1">
    <location>
        <begin position="354"/>
        <end position="374"/>
    </location>
</feature>
<dbReference type="InterPro" id="IPR050879">
    <property type="entry name" value="Acyltransferase_3"/>
</dbReference>